<dbReference type="CDD" id="cd00567">
    <property type="entry name" value="ACAD"/>
    <property type="match status" value="1"/>
</dbReference>
<keyword evidence="5 6" id="KW-0560">Oxidoreductase</keyword>
<dbReference type="Gene3D" id="1.20.140.10">
    <property type="entry name" value="Butyryl-CoA Dehydrogenase, subunit A, domain 3"/>
    <property type="match status" value="1"/>
</dbReference>
<dbReference type="PANTHER" id="PTHR43884:SF20">
    <property type="entry name" value="ACYL-COA DEHYDROGENASE FADE28"/>
    <property type="match status" value="1"/>
</dbReference>
<comment type="cofactor">
    <cofactor evidence="1 6">
        <name>FAD</name>
        <dbReference type="ChEBI" id="CHEBI:57692"/>
    </cofactor>
</comment>
<evidence type="ECO:0000313" key="10">
    <source>
        <dbReference type="EMBL" id="MVA99528.1"/>
    </source>
</evidence>
<organism evidence="10 11">
    <name type="scientific">Nitratireductor arenosus</name>
    <dbReference type="NCBI Taxonomy" id="2682096"/>
    <lineage>
        <taxon>Bacteria</taxon>
        <taxon>Pseudomonadati</taxon>
        <taxon>Pseudomonadota</taxon>
        <taxon>Alphaproteobacteria</taxon>
        <taxon>Hyphomicrobiales</taxon>
        <taxon>Phyllobacteriaceae</taxon>
        <taxon>Nitratireductor</taxon>
    </lineage>
</organism>
<evidence type="ECO:0000259" key="7">
    <source>
        <dbReference type="Pfam" id="PF00441"/>
    </source>
</evidence>
<dbReference type="InterPro" id="IPR006091">
    <property type="entry name" value="Acyl-CoA_Oxase/DH_mid-dom"/>
</dbReference>
<keyword evidence="11" id="KW-1185">Reference proteome</keyword>
<dbReference type="InterPro" id="IPR046373">
    <property type="entry name" value="Acyl-CoA_Oxase/DH_mid-dom_sf"/>
</dbReference>
<name>A0A844QN96_9HYPH</name>
<evidence type="ECO:0000313" key="11">
    <source>
        <dbReference type="Proteomes" id="UP000463224"/>
    </source>
</evidence>
<keyword evidence="4 6" id="KW-0274">FAD</keyword>
<comment type="caution">
    <text evidence="10">The sequence shown here is derived from an EMBL/GenBank/DDBJ whole genome shotgun (WGS) entry which is preliminary data.</text>
</comment>
<evidence type="ECO:0000259" key="9">
    <source>
        <dbReference type="Pfam" id="PF02771"/>
    </source>
</evidence>
<dbReference type="Pfam" id="PF00441">
    <property type="entry name" value="Acyl-CoA_dh_1"/>
    <property type="match status" value="1"/>
</dbReference>
<feature type="domain" description="Acyl-CoA oxidase/dehydrogenase middle" evidence="8">
    <location>
        <begin position="122"/>
        <end position="210"/>
    </location>
</feature>
<proteinExistence type="inferred from homology"/>
<dbReference type="EMBL" id="WPHG01000006">
    <property type="protein sequence ID" value="MVA99528.1"/>
    <property type="molecule type" value="Genomic_DNA"/>
</dbReference>
<dbReference type="InterPro" id="IPR009075">
    <property type="entry name" value="AcylCo_DH/oxidase_C"/>
</dbReference>
<dbReference type="Proteomes" id="UP000463224">
    <property type="component" value="Unassembled WGS sequence"/>
</dbReference>
<dbReference type="Gene3D" id="1.10.540.10">
    <property type="entry name" value="Acyl-CoA dehydrogenase/oxidase, N-terminal domain"/>
    <property type="match status" value="1"/>
</dbReference>
<evidence type="ECO:0000256" key="6">
    <source>
        <dbReference type="RuleBase" id="RU362125"/>
    </source>
</evidence>
<dbReference type="InterPro" id="IPR009100">
    <property type="entry name" value="AcylCoA_DH/oxidase_NM_dom_sf"/>
</dbReference>
<gene>
    <name evidence="10" type="ORF">GN330_19960</name>
</gene>
<sequence>MDFDLSEEQSILKDALDRLLADKYGFEERNRILKSDAGWSAAIWRHYAEMGLMALPFAEEDGGIGGGAVESMIVMESLGRVLALEPYFATVILGGGFLRLGGSTEQRAEWVPQIAEGALKLAFAHTERDARFDLNHVETTARKDGGSYVLSGAKSVVLHGDCADRLVVTARTAGGPREEGGVGVFLVDANADGVSRRGYATQDGLRAAEITLDAVEVPAETVFGDPENGLPLVRHVVDQAIAALCAEAVGVMSAMHALTVDYMKVRKQFGVPIGSFQALQHKAVDMFVALEQARSMTMFATMMADETDAAERARAMHAAKAEIGRGGRLTGENAVQIHGGVGMTMEYAVGHYFKRMTMIDVAFGNSDHHLRQLARAGGLFADTAA</sequence>
<keyword evidence="3 6" id="KW-0285">Flavoprotein</keyword>
<protein>
    <submittedName>
        <fullName evidence="10">Pimeloyl-CoA dehydrogenase small subunit</fullName>
    </submittedName>
</protein>
<dbReference type="InterPro" id="IPR036250">
    <property type="entry name" value="AcylCo_DH-like_C"/>
</dbReference>
<dbReference type="SUPFAM" id="SSF47203">
    <property type="entry name" value="Acyl-CoA dehydrogenase C-terminal domain-like"/>
    <property type="match status" value="1"/>
</dbReference>
<dbReference type="RefSeq" id="WP_156714807.1">
    <property type="nucleotide sequence ID" value="NZ_WPHG01000006.1"/>
</dbReference>
<evidence type="ECO:0000256" key="2">
    <source>
        <dbReference type="ARBA" id="ARBA00009347"/>
    </source>
</evidence>
<dbReference type="AlphaFoldDB" id="A0A844QN96"/>
<dbReference type="SUPFAM" id="SSF56645">
    <property type="entry name" value="Acyl-CoA dehydrogenase NM domain-like"/>
    <property type="match status" value="1"/>
</dbReference>
<reference evidence="10 11" key="1">
    <citation type="submission" date="2019-12" db="EMBL/GenBank/DDBJ databases">
        <title>Nitratireductor arenosus sp. nov., Isolated from sea sand, Jeju island, South Korea.</title>
        <authorList>
            <person name="Kim W."/>
        </authorList>
    </citation>
    <scope>NUCLEOTIDE SEQUENCE [LARGE SCALE GENOMIC DNA]</scope>
    <source>
        <strain evidence="10 11">CAU 1489</strain>
    </source>
</reference>
<evidence type="ECO:0000256" key="5">
    <source>
        <dbReference type="ARBA" id="ARBA00023002"/>
    </source>
</evidence>
<accession>A0A844QN96</accession>
<dbReference type="InterPro" id="IPR037069">
    <property type="entry name" value="AcylCoA_DH/ox_N_sf"/>
</dbReference>
<evidence type="ECO:0000256" key="3">
    <source>
        <dbReference type="ARBA" id="ARBA00022630"/>
    </source>
</evidence>
<comment type="similarity">
    <text evidence="2 6">Belongs to the acyl-CoA dehydrogenase family.</text>
</comment>
<dbReference type="GO" id="GO:0050660">
    <property type="term" value="F:flavin adenine dinucleotide binding"/>
    <property type="evidence" value="ECO:0007669"/>
    <property type="project" value="InterPro"/>
</dbReference>
<dbReference type="InterPro" id="IPR013786">
    <property type="entry name" value="AcylCoA_DH/ox_N"/>
</dbReference>
<evidence type="ECO:0000259" key="8">
    <source>
        <dbReference type="Pfam" id="PF02770"/>
    </source>
</evidence>
<evidence type="ECO:0000256" key="1">
    <source>
        <dbReference type="ARBA" id="ARBA00001974"/>
    </source>
</evidence>
<dbReference type="PANTHER" id="PTHR43884">
    <property type="entry name" value="ACYL-COA DEHYDROGENASE"/>
    <property type="match status" value="1"/>
</dbReference>
<feature type="domain" description="Acyl-CoA dehydrogenase/oxidase C-terminal" evidence="7">
    <location>
        <begin position="228"/>
        <end position="376"/>
    </location>
</feature>
<dbReference type="GO" id="GO:0003995">
    <property type="term" value="F:acyl-CoA dehydrogenase activity"/>
    <property type="evidence" value="ECO:0007669"/>
    <property type="project" value="TreeGrafter"/>
</dbReference>
<dbReference type="Pfam" id="PF02771">
    <property type="entry name" value="Acyl-CoA_dh_N"/>
    <property type="match status" value="1"/>
</dbReference>
<dbReference type="Pfam" id="PF02770">
    <property type="entry name" value="Acyl-CoA_dh_M"/>
    <property type="match status" value="1"/>
</dbReference>
<feature type="domain" description="Acyl-CoA dehydrogenase/oxidase N-terminal" evidence="9">
    <location>
        <begin position="6"/>
        <end position="117"/>
    </location>
</feature>
<evidence type="ECO:0000256" key="4">
    <source>
        <dbReference type="ARBA" id="ARBA00022827"/>
    </source>
</evidence>
<dbReference type="Gene3D" id="2.40.110.10">
    <property type="entry name" value="Butyryl-CoA Dehydrogenase, subunit A, domain 2"/>
    <property type="match status" value="1"/>
</dbReference>